<comment type="caution">
    <text evidence="1">The sequence shown here is derived from an EMBL/GenBank/DDBJ whole genome shotgun (WGS) entry which is preliminary data.</text>
</comment>
<accession>A0A8S0UNJ5</accession>
<evidence type="ECO:0000313" key="1">
    <source>
        <dbReference type="EMBL" id="CAA3019920.1"/>
    </source>
</evidence>
<proteinExistence type="predicted"/>
<protein>
    <submittedName>
        <fullName evidence="1">Uncharacterized protein</fullName>
    </submittedName>
</protein>
<evidence type="ECO:0000313" key="2">
    <source>
        <dbReference type="Proteomes" id="UP000594638"/>
    </source>
</evidence>
<dbReference type="Gramene" id="OE9A053298T1">
    <property type="protein sequence ID" value="OE9A053298C1"/>
    <property type="gene ID" value="OE9A053298"/>
</dbReference>
<organism evidence="1 2">
    <name type="scientific">Olea europaea subsp. europaea</name>
    <dbReference type="NCBI Taxonomy" id="158383"/>
    <lineage>
        <taxon>Eukaryota</taxon>
        <taxon>Viridiplantae</taxon>
        <taxon>Streptophyta</taxon>
        <taxon>Embryophyta</taxon>
        <taxon>Tracheophyta</taxon>
        <taxon>Spermatophyta</taxon>
        <taxon>Magnoliopsida</taxon>
        <taxon>eudicotyledons</taxon>
        <taxon>Gunneridae</taxon>
        <taxon>Pentapetalae</taxon>
        <taxon>asterids</taxon>
        <taxon>lamiids</taxon>
        <taxon>Lamiales</taxon>
        <taxon>Oleaceae</taxon>
        <taxon>Oleeae</taxon>
        <taxon>Olea</taxon>
    </lineage>
</organism>
<reference evidence="1 2" key="1">
    <citation type="submission" date="2019-12" db="EMBL/GenBank/DDBJ databases">
        <authorList>
            <person name="Alioto T."/>
            <person name="Alioto T."/>
            <person name="Gomez Garrido J."/>
        </authorList>
    </citation>
    <scope>NUCLEOTIDE SEQUENCE [LARGE SCALE GENOMIC DNA]</scope>
</reference>
<dbReference type="EMBL" id="CACTIH010009032">
    <property type="protein sequence ID" value="CAA3019920.1"/>
    <property type="molecule type" value="Genomic_DNA"/>
</dbReference>
<dbReference type="AlphaFoldDB" id="A0A8S0UNJ5"/>
<gene>
    <name evidence="1" type="ORF">OLEA9_A053298</name>
</gene>
<sequence length="143" mass="15482">MSVSAQRSAAQTQPLLSSPISISTCRSQEIRSHHRSCTPPPNLNQFPSHFSLYILLSPSSHSLNCIGSCNVTVRLLFIHRSELQGGGEVAMVIVVPIGRRCSWHERRFYSGRVVKVYAGSGGNGGVVGATEMCYCDATSAMIK</sequence>
<name>A0A8S0UNJ5_OLEEU</name>
<keyword evidence="2" id="KW-1185">Reference proteome</keyword>
<dbReference type="Proteomes" id="UP000594638">
    <property type="component" value="Unassembled WGS sequence"/>
</dbReference>